<dbReference type="SUPFAM" id="SSF52172">
    <property type="entry name" value="CheY-like"/>
    <property type="match status" value="1"/>
</dbReference>
<dbReference type="Gene3D" id="3.40.50.2300">
    <property type="match status" value="1"/>
</dbReference>
<dbReference type="InterPro" id="IPR052048">
    <property type="entry name" value="ST_Response_Regulator"/>
</dbReference>
<name>A0A5R9GH27_9PROT</name>
<organism evidence="3 4">
    <name type="scientific">Mariprofundus erugo</name>
    <dbReference type="NCBI Taxonomy" id="2528639"/>
    <lineage>
        <taxon>Bacteria</taxon>
        <taxon>Pseudomonadati</taxon>
        <taxon>Pseudomonadota</taxon>
        <taxon>Candidatius Mariprofundia</taxon>
        <taxon>Mariprofundales</taxon>
        <taxon>Mariprofundaceae</taxon>
        <taxon>Mariprofundus</taxon>
    </lineage>
</organism>
<feature type="modified residue" description="4-aspartylphosphate" evidence="1">
    <location>
        <position position="84"/>
    </location>
</feature>
<dbReference type="Pfam" id="PF00072">
    <property type="entry name" value="Response_reg"/>
    <property type="match status" value="1"/>
</dbReference>
<feature type="domain" description="Response regulatory" evidence="2">
    <location>
        <begin position="33"/>
        <end position="147"/>
    </location>
</feature>
<dbReference type="PANTHER" id="PTHR43228">
    <property type="entry name" value="TWO-COMPONENT RESPONSE REGULATOR"/>
    <property type="match status" value="1"/>
</dbReference>
<keyword evidence="4" id="KW-1185">Reference proteome</keyword>
<dbReference type="Proteomes" id="UP000306585">
    <property type="component" value="Unassembled WGS sequence"/>
</dbReference>
<dbReference type="PANTHER" id="PTHR43228:SF1">
    <property type="entry name" value="TWO-COMPONENT RESPONSE REGULATOR ARR22"/>
    <property type="match status" value="1"/>
</dbReference>
<dbReference type="CDD" id="cd00156">
    <property type="entry name" value="REC"/>
    <property type="match status" value="1"/>
</dbReference>
<dbReference type="AlphaFoldDB" id="A0A5R9GH27"/>
<protein>
    <submittedName>
        <fullName evidence="3">Response regulator</fullName>
    </submittedName>
</protein>
<evidence type="ECO:0000313" key="4">
    <source>
        <dbReference type="Proteomes" id="UP000306585"/>
    </source>
</evidence>
<dbReference type="GO" id="GO:0000160">
    <property type="term" value="P:phosphorelay signal transduction system"/>
    <property type="evidence" value="ECO:0007669"/>
    <property type="project" value="InterPro"/>
</dbReference>
<accession>A0A5R9GH27</accession>
<reference evidence="3 4" key="1">
    <citation type="journal article" date="2019" name="Appl. Environ. Microbiol.">
        <title>Environmental Evidence and Genomic Insight of Iron-oxidizing Bacteria Preference Towards More Corrosion Resistant Stainless Steel at Higher Salinities.</title>
        <authorList>
            <person name="Garrison C.E."/>
            <person name="Price K.A."/>
            <person name="Field E.K."/>
        </authorList>
    </citation>
    <scope>NUCLEOTIDE SEQUENCE [LARGE SCALE GENOMIC DNA]</scope>
    <source>
        <strain evidence="3 4">P3</strain>
    </source>
</reference>
<gene>
    <name evidence="3" type="ORF">FEF65_13220</name>
</gene>
<comment type="caution">
    <text evidence="3">The sequence shown here is derived from an EMBL/GenBank/DDBJ whole genome shotgun (WGS) entry which is preliminary data.</text>
</comment>
<dbReference type="EMBL" id="VBRY01000021">
    <property type="protein sequence ID" value="TLS65258.1"/>
    <property type="molecule type" value="Genomic_DNA"/>
</dbReference>
<keyword evidence="1" id="KW-0597">Phosphoprotein</keyword>
<dbReference type="InterPro" id="IPR001789">
    <property type="entry name" value="Sig_transdc_resp-reg_receiver"/>
</dbReference>
<dbReference type="InterPro" id="IPR011006">
    <property type="entry name" value="CheY-like_superfamily"/>
</dbReference>
<evidence type="ECO:0000313" key="3">
    <source>
        <dbReference type="EMBL" id="TLS65258.1"/>
    </source>
</evidence>
<evidence type="ECO:0000259" key="2">
    <source>
        <dbReference type="PROSITE" id="PS50110"/>
    </source>
</evidence>
<dbReference type="SMART" id="SM00448">
    <property type="entry name" value="REC"/>
    <property type="match status" value="1"/>
</dbReference>
<proteinExistence type="predicted"/>
<evidence type="ECO:0000256" key="1">
    <source>
        <dbReference type="PROSITE-ProRule" id="PRU00169"/>
    </source>
</evidence>
<dbReference type="PROSITE" id="PS50110">
    <property type="entry name" value="RESPONSE_REGULATORY"/>
    <property type="match status" value="1"/>
</dbReference>
<sequence length="147" mass="16525">MRVVSQMAGAYDRGRETGTYMDQLDNSRSKTRKVLIADDNRELRSLLGELLATFGHQVSCAENGQRALDMFLAPASQYDLVITDICMPVMSGIELIDHIRTYNREIRIIAITGYADMGMLDAVKHGCVELFYKPLNIPAFAEYIESI</sequence>